<accession>A0A1H5XR31</accession>
<proteinExistence type="predicted"/>
<dbReference type="AlphaFoldDB" id="A0A1H5XR31"/>
<evidence type="ECO:0000313" key="2">
    <source>
        <dbReference type="EMBL" id="APR05323.1"/>
    </source>
</evidence>
<sequence length="130" mass="14960">MPISFAKINKGATYSRQALAELWGYASFHAIARGVVTPRDDHKIVLFVTEEKQSSAEQYTDRLSGNTLEWEGPTDHFAEERMLNAETNGEEIHLFHRERHHSDFTYCGKLKVSSHVLRSDRPSHFKFLVV</sequence>
<protein>
    <recommendedName>
        <fullName evidence="1">DUF3427 domain-containing protein</fullName>
    </recommendedName>
</protein>
<dbReference type="STRING" id="96773.Tchl_2496"/>
<dbReference type="OrthoDB" id="529575at2"/>
<dbReference type="Pfam" id="PF11907">
    <property type="entry name" value="DUF3427"/>
    <property type="match status" value="1"/>
</dbReference>
<dbReference type="InterPro" id="IPR021835">
    <property type="entry name" value="DUF3427"/>
</dbReference>
<dbReference type="EMBL" id="CP018839">
    <property type="protein sequence ID" value="APR05323.1"/>
    <property type="molecule type" value="Genomic_DNA"/>
</dbReference>
<organism evidence="2 3">
    <name type="scientific">Thauera chlorobenzoica</name>
    <dbReference type="NCBI Taxonomy" id="96773"/>
    <lineage>
        <taxon>Bacteria</taxon>
        <taxon>Pseudomonadati</taxon>
        <taxon>Pseudomonadota</taxon>
        <taxon>Betaproteobacteria</taxon>
        <taxon>Rhodocyclales</taxon>
        <taxon>Zoogloeaceae</taxon>
        <taxon>Thauera</taxon>
    </lineage>
</organism>
<reference evidence="2 3" key="1">
    <citation type="submission" date="2016-12" db="EMBL/GenBank/DDBJ databases">
        <title>Complete genome sequence of Thauera chlorobenzoica, a Betaproteobacterium degrading haloaromatics anaerobically to CO2 and halides.</title>
        <authorList>
            <person name="Goris T."/>
            <person name="Mergelsberg M."/>
            <person name="Boll M."/>
        </authorList>
    </citation>
    <scope>NUCLEOTIDE SEQUENCE [LARGE SCALE GENOMIC DNA]</scope>
    <source>
        <strain evidence="2 3">3CB1</strain>
    </source>
</reference>
<evidence type="ECO:0000313" key="3">
    <source>
        <dbReference type="Proteomes" id="UP000185739"/>
    </source>
</evidence>
<keyword evidence="3" id="KW-1185">Reference proteome</keyword>
<name>A0A1H5XR31_9RHOO</name>
<dbReference type="Proteomes" id="UP000185739">
    <property type="component" value="Chromosome"/>
</dbReference>
<feature type="domain" description="DUF3427" evidence="1">
    <location>
        <begin position="12"/>
        <end position="115"/>
    </location>
</feature>
<dbReference type="KEGG" id="tcl:Tchl_2496"/>
<evidence type="ECO:0000259" key="1">
    <source>
        <dbReference type="Pfam" id="PF11907"/>
    </source>
</evidence>
<gene>
    <name evidence="2" type="ORF">Tchl_2496</name>
</gene>
<dbReference type="RefSeq" id="WP_146060783.1">
    <property type="nucleotide sequence ID" value="NZ_CP018839.1"/>
</dbReference>